<proteinExistence type="predicted"/>
<dbReference type="EMBL" id="LKEB01000018">
    <property type="protein sequence ID" value="ROW13603.1"/>
    <property type="molecule type" value="Genomic_DNA"/>
</dbReference>
<keyword evidence="1" id="KW-0175">Coiled coil</keyword>
<accession>A0A423XCB3</accession>
<evidence type="ECO:0000256" key="1">
    <source>
        <dbReference type="SAM" id="Coils"/>
    </source>
</evidence>
<dbReference type="Proteomes" id="UP000285146">
    <property type="component" value="Unassembled WGS sequence"/>
</dbReference>
<feature type="compositionally biased region" description="Low complexity" evidence="2">
    <location>
        <begin position="545"/>
        <end position="573"/>
    </location>
</feature>
<dbReference type="OrthoDB" id="5244683at2759"/>
<feature type="region of interest" description="Disordered" evidence="2">
    <location>
        <begin position="1"/>
        <end position="253"/>
    </location>
</feature>
<keyword evidence="4" id="KW-1185">Reference proteome</keyword>
<dbReference type="STRING" id="1230097.A0A423XCB3"/>
<feature type="coiled-coil region" evidence="1">
    <location>
        <begin position="485"/>
        <end position="519"/>
    </location>
</feature>
<sequence length="815" mass="88927">MSSPAPGKDEGEELHVPPSTLQDAPGTPEATTTPREQPQATPEPPERSSRTLLALTPGTETDETSAPSTVIRITDPSNQNEEDSPDTGTTVRPFPMRKPQTTPTRAGPPRRSQSFEIKVPRAPSPGPQLRGARRRAVSTSQGPTATPPPGGAAAQPATPPRRRGFFPSIRGWFAPSSRAEEQQRLGSSPAGSDGLDTEGSETGQAAPPAADDGDVFLQPASMATWPPRSGFDVPKTEPEPPETEIGQPDAQWYDDNQSNVGETAYPGRSSLEDLTEATAAVVHAQEDSESKETGSPWANSLRGQDDFTFIEFSLRNIRARSFEKVFHKIQREGVFHDRMLFYRARYRARTREPNLDLDVLDSLRDQGTRALHQWVEEHARDITPRFQDGILEEVNRAFGAMRDRIGELLLAESTYVSSTADDLEELITRPPGLTRANTSAAPSVTSFSLPDNEFEELDRAELMVMPKGEIVESYLKRDVKREKYIDWLRNECDNCEARIASLEEYVRDLEADKINMQAEAEDRGFNRATGLLEGVVGMHGVSRQAKSSTRRSGTTSTMSASSSRRPSSAVAVSGRTPDPADSGAASEVPSAPSCTPGDLIRQQLLDDLQDISRNLDLETALLPMYIRQIAEEADVAIRPGLEEAASSHITAMLDIGSATTAQLHARLRQVTLERDRARRGEIEAREQLQFSAASTQQPAPAPTGLLGRVSTALRGVRQPDTTAMITSSTTAPPTVSLNHPELVRLLRVVTQLGDELARCSSATSNLAQSMVRHGLMEIGHESVLPALNNLREVVRRVRADKPETPTDNDFTAGNE</sequence>
<comment type="caution">
    <text evidence="3">The sequence shown here is derived from an EMBL/GenBank/DDBJ whole genome shotgun (WGS) entry which is preliminary data.</text>
</comment>
<feature type="compositionally biased region" description="Polar residues" evidence="2">
    <location>
        <begin position="29"/>
        <end position="40"/>
    </location>
</feature>
<reference evidence="3 4" key="1">
    <citation type="submission" date="2015-09" db="EMBL/GenBank/DDBJ databases">
        <title>Host preference determinants of Valsa canker pathogens revealed by comparative genomics.</title>
        <authorList>
            <person name="Yin Z."/>
            <person name="Huang L."/>
        </authorList>
    </citation>
    <scope>NUCLEOTIDE SEQUENCE [LARGE SCALE GENOMIC DNA]</scope>
    <source>
        <strain evidence="3 4">SXYLt</strain>
    </source>
</reference>
<organism evidence="3 4">
    <name type="scientific">Cytospora leucostoma</name>
    <dbReference type="NCBI Taxonomy" id="1230097"/>
    <lineage>
        <taxon>Eukaryota</taxon>
        <taxon>Fungi</taxon>
        <taxon>Dikarya</taxon>
        <taxon>Ascomycota</taxon>
        <taxon>Pezizomycotina</taxon>
        <taxon>Sordariomycetes</taxon>
        <taxon>Sordariomycetidae</taxon>
        <taxon>Diaporthales</taxon>
        <taxon>Cytosporaceae</taxon>
        <taxon>Cytospora</taxon>
    </lineage>
</organism>
<feature type="region of interest" description="Disordered" evidence="2">
    <location>
        <begin position="539"/>
        <end position="596"/>
    </location>
</feature>
<dbReference type="AlphaFoldDB" id="A0A423XCB3"/>
<name>A0A423XCB3_9PEZI</name>
<protein>
    <submittedName>
        <fullName evidence="3">Uncharacterized protein</fullName>
    </submittedName>
</protein>
<evidence type="ECO:0000313" key="4">
    <source>
        <dbReference type="Proteomes" id="UP000285146"/>
    </source>
</evidence>
<dbReference type="InParanoid" id="A0A423XCB3"/>
<evidence type="ECO:0000313" key="3">
    <source>
        <dbReference type="EMBL" id="ROW13603.1"/>
    </source>
</evidence>
<gene>
    <name evidence="3" type="ORF">VPNG_04550</name>
</gene>
<evidence type="ECO:0000256" key="2">
    <source>
        <dbReference type="SAM" id="MobiDB-lite"/>
    </source>
</evidence>